<dbReference type="HAMAP" id="MF_01057">
    <property type="entry name" value="tRNA_methyltr_TrmB"/>
    <property type="match status" value="1"/>
</dbReference>
<gene>
    <name evidence="7 8" type="primary">trmB</name>
    <name evidence="8" type="ORF">Afil01_45200</name>
</gene>
<keyword evidence="9" id="KW-1185">Reference proteome</keyword>
<proteinExistence type="inferred from homology"/>
<dbReference type="EC" id="2.1.1.33" evidence="7"/>
<evidence type="ECO:0000256" key="7">
    <source>
        <dbReference type="HAMAP-Rule" id="MF_01057"/>
    </source>
</evidence>
<comment type="caution">
    <text evidence="7">Lacks conserved residue(s) required for the propagation of feature annotation.</text>
</comment>
<dbReference type="GO" id="GO:0043527">
    <property type="term" value="C:tRNA methyltransferase complex"/>
    <property type="evidence" value="ECO:0007669"/>
    <property type="project" value="TreeGrafter"/>
</dbReference>
<keyword evidence="4 7" id="KW-0808">Transferase</keyword>
<dbReference type="SUPFAM" id="SSF53335">
    <property type="entry name" value="S-adenosyl-L-methionine-dependent methyltransferases"/>
    <property type="match status" value="1"/>
</dbReference>
<dbReference type="PROSITE" id="PS51625">
    <property type="entry name" value="SAM_MT_TRMB"/>
    <property type="match status" value="1"/>
</dbReference>
<name>A0A9W6SNZ2_9ACTN</name>
<feature type="binding site" evidence="7">
    <location>
        <position position="118"/>
    </location>
    <ligand>
        <name>S-adenosyl-L-methionine</name>
        <dbReference type="ChEBI" id="CHEBI:59789"/>
    </ligand>
</feature>
<keyword evidence="6 7" id="KW-0819">tRNA processing</keyword>
<evidence type="ECO:0000313" key="8">
    <source>
        <dbReference type="EMBL" id="GLZ79713.1"/>
    </source>
</evidence>
<evidence type="ECO:0000256" key="1">
    <source>
        <dbReference type="ARBA" id="ARBA00000142"/>
    </source>
</evidence>
<dbReference type="InterPro" id="IPR029063">
    <property type="entry name" value="SAM-dependent_MTases_sf"/>
</dbReference>
<evidence type="ECO:0000256" key="3">
    <source>
        <dbReference type="ARBA" id="ARBA00022603"/>
    </source>
</evidence>
<comment type="pathway">
    <text evidence="7">tRNA modification; N(7)-methylguanine-tRNA biosynthesis.</text>
</comment>
<reference evidence="8" key="1">
    <citation type="submission" date="2023-03" db="EMBL/GenBank/DDBJ databases">
        <title>Actinorhabdospora filicis NBRC 111898.</title>
        <authorList>
            <person name="Ichikawa N."/>
            <person name="Sato H."/>
            <person name="Tonouchi N."/>
        </authorList>
    </citation>
    <scope>NUCLEOTIDE SEQUENCE</scope>
    <source>
        <strain evidence="8">NBRC 111898</strain>
    </source>
</reference>
<dbReference type="NCBIfam" id="TIGR00091">
    <property type="entry name" value="tRNA (guanosine(46)-N7)-methyltransferase TrmB"/>
    <property type="match status" value="1"/>
</dbReference>
<organism evidence="8 9">
    <name type="scientific">Actinorhabdospora filicis</name>
    <dbReference type="NCBI Taxonomy" id="1785913"/>
    <lineage>
        <taxon>Bacteria</taxon>
        <taxon>Bacillati</taxon>
        <taxon>Actinomycetota</taxon>
        <taxon>Actinomycetes</taxon>
        <taxon>Micromonosporales</taxon>
        <taxon>Micromonosporaceae</taxon>
        <taxon>Actinorhabdospora</taxon>
    </lineage>
</organism>
<feature type="binding site" evidence="7">
    <location>
        <position position="91"/>
    </location>
    <ligand>
        <name>S-adenosyl-L-methionine</name>
        <dbReference type="ChEBI" id="CHEBI:59789"/>
    </ligand>
</feature>
<feature type="binding site" evidence="7">
    <location>
        <position position="141"/>
    </location>
    <ligand>
        <name>S-adenosyl-L-methionine</name>
        <dbReference type="ChEBI" id="CHEBI:59789"/>
    </ligand>
</feature>
<dbReference type="Gene3D" id="3.40.50.150">
    <property type="entry name" value="Vaccinia Virus protein VP39"/>
    <property type="match status" value="1"/>
</dbReference>
<evidence type="ECO:0000256" key="6">
    <source>
        <dbReference type="ARBA" id="ARBA00022694"/>
    </source>
</evidence>
<evidence type="ECO:0000256" key="2">
    <source>
        <dbReference type="ARBA" id="ARBA00003015"/>
    </source>
</evidence>
<comment type="similarity">
    <text evidence="7">Belongs to the class I-like SAM-binding methyltransferase superfamily. TrmB family.</text>
</comment>
<evidence type="ECO:0000256" key="4">
    <source>
        <dbReference type="ARBA" id="ARBA00022679"/>
    </source>
</evidence>
<dbReference type="EMBL" id="BSTX01000003">
    <property type="protein sequence ID" value="GLZ79713.1"/>
    <property type="molecule type" value="Genomic_DNA"/>
</dbReference>
<feature type="binding site" evidence="7">
    <location>
        <position position="145"/>
    </location>
    <ligand>
        <name>substrate</name>
    </ligand>
</feature>
<dbReference type="GO" id="GO:0008176">
    <property type="term" value="F:tRNA (guanine(46)-N7)-methyltransferase activity"/>
    <property type="evidence" value="ECO:0007669"/>
    <property type="project" value="UniProtKB-UniRule"/>
</dbReference>
<keyword evidence="3 7" id="KW-0489">Methyltransferase</keyword>
<dbReference type="AlphaFoldDB" id="A0A9W6SNZ2"/>
<keyword evidence="5 7" id="KW-0949">S-adenosyl-L-methionine</keyword>
<comment type="function">
    <text evidence="2 7">Catalyzes the formation of N(7)-methylguanine at position 46 (m7G46) in tRNA.</text>
</comment>
<accession>A0A9W6SNZ2</accession>
<dbReference type="Proteomes" id="UP001165079">
    <property type="component" value="Unassembled WGS sequence"/>
</dbReference>
<dbReference type="Pfam" id="PF02390">
    <property type="entry name" value="Methyltransf_4"/>
    <property type="match status" value="1"/>
</dbReference>
<comment type="caution">
    <text evidence="8">The sequence shown here is derived from an EMBL/GenBank/DDBJ whole genome shotgun (WGS) entry which is preliminary data.</text>
</comment>
<evidence type="ECO:0000313" key="9">
    <source>
        <dbReference type="Proteomes" id="UP001165079"/>
    </source>
</evidence>
<feature type="binding site" evidence="7">
    <location>
        <position position="66"/>
    </location>
    <ligand>
        <name>S-adenosyl-L-methionine</name>
        <dbReference type="ChEBI" id="CHEBI:59789"/>
    </ligand>
</feature>
<dbReference type="CDD" id="cd02440">
    <property type="entry name" value="AdoMet_MTases"/>
    <property type="match status" value="1"/>
</dbReference>
<evidence type="ECO:0000256" key="5">
    <source>
        <dbReference type="ARBA" id="ARBA00022691"/>
    </source>
</evidence>
<dbReference type="InterPro" id="IPR055361">
    <property type="entry name" value="tRNA_methyltr_TrmB_bact"/>
</dbReference>
<protein>
    <recommendedName>
        <fullName evidence="7">tRNA (guanine-N(7)-)-methyltransferase</fullName>
        <ecNumber evidence="7">2.1.1.33</ecNumber>
    </recommendedName>
    <alternativeName>
        <fullName evidence="7">tRNA (guanine(46)-N(7))-methyltransferase</fullName>
    </alternativeName>
    <alternativeName>
        <fullName evidence="7">tRNA(m7G46)-methyltransferase</fullName>
    </alternativeName>
</protein>
<sequence length="234" mass="26251">MSTEQIPQDRTEHPQARIRTFMARRGRVSGRHEEGLERFMPVYGVDGAVPFDAQKAYGRKAPMVLEIGSGMGDATAAMAEADPGRDYLAVEIHPPGIANLLWLIEEKGLSNLRIYDGDALDFAGTALKEDSLAAVHVYFPDPWPKPRHHKRRIISPERVALLRSRLAVGGYIHCATDWVEYAEQMLRVLTADPGLGNTSEAYAPRPDHRPLTKFEKRGVEAGREIRDLVFQRVR</sequence>
<dbReference type="PANTHER" id="PTHR23417">
    <property type="entry name" value="3-DEOXY-D-MANNO-OCTULOSONIC-ACID TRANSFERASE/TRNA GUANINE-N 7 - -METHYLTRANSFERASE"/>
    <property type="match status" value="1"/>
</dbReference>
<comment type="catalytic activity">
    <reaction evidence="1 7">
        <text>guanosine(46) in tRNA + S-adenosyl-L-methionine = N(7)-methylguanosine(46) in tRNA + S-adenosyl-L-homocysteine</text>
        <dbReference type="Rhea" id="RHEA:42708"/>
        <dbReference type="Rhea" id="RHEA-COMP:10188"/>
        <dbReference type="Rhea" id="RHEA-COMP:10189"/>
        <dbReference type="ChEBI" id="CHEBI:57856"/>
        <dbReference type="ChEBI" id="CHEBI:59789"/>
        <dbReference type="ChEBI" id="CHEBI:74269"/>
        <dbReference type="ChEBI" id="CHEBI:74480"/>
        <dbReference type="EC" id="2.1.1.33"/>
    </reaction>
</comment>
<dbReference type="InterPro" id="IPR003358">
    <property type="entry name" value="tRNA_(Gua-N-7)_MeTrfase_Trmb"/>
</dbReference>
<feature type="binding site" evidence="7">
    <location>
        <position position="177"/>
    </location>
    <ligand>
        <name>substrate</name>
    </ligand>
</feature>
<dbReference type="PANTHER" id="PTHR23417:SF14">
    <property type="entry name" value="PENTACOTRIPEPTIDE-REPEAT REGION OF PRORP DOMAIN-CONTAINING PROTEIN"/>
    <property type="match status" value="1"/>
</dbReference>
<feature type="binding site" evidence="7">
    <location>
        <begin position="212"/>
        <end position="215"/>
    </location>
    <ligand>
        <name>substrate</name>
    </ligand>
</feature>